<feature type="region of interest" description="Disordered" evidence="2">
    <location>
        <begin position="243"/>
        <end position="264"/>
    </location>
</feature>
<sequence>MSLSTSSNGTGRILMETVTDVRKDPPKEIAESSWPAKTNCEWVAVDVRNQSSLFKWSRLLNSWLNCTLVIGRDVSRDIVSLERVFLYFYDTRPRQPTTWLSLVSRPSTSRVDAFTQSFKHFKDGFFKVVVKEARRSYFYNDDGSTKFPFSWTDNPWRYKDMKIEKLLVANKETLRKEKAAKAKAVGSTKDIEINLSETLVNFIDNMESNAMVKAMVEFSSKALILGRRVSSILQRELKDGSRSKVDELQSPGDKHVEEKAAGEKERKEWLEEKKRLGTWKVRYLDSEKKLKGRVANLGADYDELEEKHDGLEVELKDLKGCIIQEHINGF</sequence>
<evidence type="ECO:0000256" key="2">
    <source>
        <dbReference type="SAM" id="MobiDB-lite"/>
    </source>
</evidence>
<dbReference type="EMBL" id="CP039347">
    <property type="protein sequence ID" value="QCD86350.1"/>
    <property type="molecule type" value="Genomic_DNA"/>
</dbReference>
<keyword evidence="4" id="KW-1185">Reference proteome</keyword>
<dbReference type="Proteomes" id="UP000501690">
    <property type="component" value="Linkage Group LG3"/>
</dbReference>
<name>A0A4D6LCY1_VIGUN</name>
<dbReference type="AlphaFoldDB" id="A0A4D6LCY1"/>
<evidence type="ECO:0000256" key="1">
    <source>
        <dbReference type="SAM" id="Coils"/>
    </source>
</evidence>
<feature type="coiled-coil region" evidence="1">
    <location>
        <begin position="287"/>
        <end position="321"/>
    </location>
</feature>
<evidence type="ECO:0000313" key="3">
    <source>
        <dbReference type="EMBL" id="QCD86350.1"/>
    </source>
</evidence>
<keyword evidence="1" id="KW-0175">Coiled coil</keyword>
<evidence type="ECO:0000313" key="4">
    <source>
        <dbReference type="Proteomes" id="UP000501690"/>
    </source>
</evidence>
<protein>
    <submittedName>
        <fullName evidence="3">Uncharacterized protein</fullName>
    </submittedName>
</protein>
<gene>
    <name evidence="3" type="ORF">DEO72_LG3g871</name>
</gene>
<accession>A0A4D6LCY1</accession>
<organism evidence="3 4">
    <name type="scientific">Vigna unguiculata</name>
    <name type="common">Cowpea</name>
    <dbReference type="NCBI Taxonomy" id="3917"/>
    <lineage>
        <taxon>Eukaryota</taxon>
        <taxon>Viridiplantae</taxon>
        <taxon>Streptophyta</taxon>
        <taxon>Embryophyta</taxon>
        <taxon>Tracheophyta</taxon>
        <taxon>Spermatophyta</taxon>
        <taxon>Magnoliopsida</taxon>
        <taxon>eudicotyledons</taxon>
        <taxon>Gunneridae</taxon>
        <taxon>Pentapetalae</taxon>
        <taxon>rosids</taxon>
        <taxon>fabids</taxon>
        <taxon>Fabales</taxon>
        <taxon>Fabaceae</taxon>
        <taxon>Papilionoideae</taxon>
        <taxon>50 kb inversion clade</taxon>
        <taxon>NPAAA clade</taxon>
        <taxon>indigoferoid/millettioid clade</taxon>
        <taxon>Phaseoleae</taxon>
        <taxon>Vigna</taxon>
    </lineage>
</organism>
<reference evidence="3 4" key="1">
    <citation type="submission" date="2019-04" db="EMBL/GenBank/DDBJ databases">
        <title>An improved genome assembly and genetic linkage map for asparagus bean, Vigna unguiculata ssp. sesquipedialis.</title>
        <authorList>
            <person name="Xia Q."/>
            <person name="Zhang R."/>
            <person name="Dong Y."/>
        </authorList>
    </citation>
    <scope>NUCLEOTIDE SEQUENCE [LARGE SCALE GENOMIC DNA]</scope>
    <source>
        <tissue evidence="3">Leaf</tissue>
    </source>
</reference>
<proteinExistence type="predicted"/>